<sequence>MVSSSRTAPGRGRNWAELPDDVTASILSRLGAIEILTSAQMVCVTWRNICKDPLTWRTIDMRVDLDDQRHIHYDLEKMCRHAVDRSSGNLIDINVDIFGTDELLKYITDSSMGIKRLRLAHCYDITNEGLSAVASKLPLLEDLEISYCSFSHEPLEVVGASCPLLKSFKFNNRWYRWPREESNDDALAIAGTMHELRHLQLLGNKLTNDGLRAILDRCPHLESLDLRRCFNLKLGGKSGRRCAERIKKLRLPDDPIDNSELVDTDIDYGSNDEDNPSTFPDVDFMFDDDGYEFSSGNDYEDNDMDDYDVYPWLF</sequence>
<dbReference type="InterPro" id="IPR001810">
    <property type="entry name" value="F-box_dom"/>
</dbReference>
<organism evidence="2 3">
    <name type="scientific">Prunus yedoensis var. nudiflora</name>
    <dbReference type="NCBI Taxonomy" id="2094558"/>
    <lineage>
        <taxon>Eukaryota</taxon>
        <taxon>Viridiplantae</taxon>
        <taxon>Streptophyta</taxon>
        <taxon>Embryophyta</taxon>
        <taxon>Tracheophyta</taxon>
        <taxon>Spermatophyta</taxon>
        <taxon>Magnoliopsida</taxon>
        <taxon>eudicotyledons</taxon>
        <taxon>Gunneridae</taxon>
        <taxon>Pentapetalae</taxon>
        <taxon>rosids</taxon>
        <taxon>fabids</taxon>
        <taxon>Rosales</taxon>
        <taxon>Rosaceae</taxon>
        <taxon>Amygdaloideae</taxon>
        <taxon>Amygdaleae</taxon>
        <taxon>Prunus</taxon>
    </lineage>
</organism>
<evidence type="ECO:0000313" key="2">
    <source>
        <dbReference type="EMBL" id="PQP97615.1"/>
    </source>
</evidence>
<dbReference type="InterPro" id="IPR001611">
    <property type="entry name" value="Leu-rich_rpt"/>
</dbReference>
<dbReference type="SUPFAM" id="SSF52047">
    <property type="entry name" value="RNI-like"/>
    <property type="match status" value="1"/>
</dbReference>
<dbReference type="EMBL" id="PJQY01001970">
    <property type="protein sequence ID" value="PQP97615.1"/>
    <property type="molecule type" value="Genomic_DNA"/>
</dbReference>
<dbReference type="PROSITE" id="PS50181">
    <property type="entry name" value="FBOX"/>
    <property type="match status" value="1"/>
</dbReference>
<dbReference type="InterPro" id="IPR032675">
    <property type="entry name" value="LRR_dom_sf"/>
</dbReference>
<dbReference type="PANTHER" id="PTHR38926">
    <property type="entry name" value="F-BOX DOMAIN CONTAINING PROTEIN, EXPRESSED"/>
    <property type="match status" value="1"/>
</dbReference>
<dbReference type="Gene3D" id="3.80.10.10">
    <property type="entry name" value="Ribonuclease Inhibitor"/>
    <property type="match status" value="1"/>
</dbReference>
<protein>
    <submittedName>
        <fullName evidence="2">F-box protein SKIP19</fullName>
    </submittedName>
</protein>
<evidence type="ECO:0000313" key="3">
    <source>
        <dbReference type="Proteomes" id="UP000250321"/>
    </source>
</evidence>
<dbReference type="InterPro" id="IPR006553">
    <property type="entry name" value="Leu-rich_rpt_Cys-con_subtyp"/>
</dbReference>
<accession>A0A314Z769</accession>
<reference evidence="2 3" key="1">
    <citation type="submission" date="2018-02" db="EMBL/GenBank/DDBJ databases">
        <title>Draft genome of wild Prunus yedoensis var. nudiflora.</title>
        <authorList>
            <person name="Baek S."/>
            <person name="Kim J.-H."/>
            <person name="Choi K."/>
            <person name="Kim G.-B."/>
            <person name="Cho A."/>
            <person name="Jang H."/>
            <person name="Shin C.-H."/>
            <person name="Yu H.-J."/>
            <person name="Mun J.-H."/>
        </authorList>
    </citation>
    <scope>NUCLEOTIDE SEQUENCE [LARGE SCALE GENOMIC DNA]</scope>
    <source>
        <strain evidence="3">cv. Jeju island</strain>
        <tissue evidence="2">Leaf</tissue>
    </source>
</reference>
<dbReference type="OrthoDB" id="2095648at2759"/>
<dbReference type="SUPFAM" id="SSF81383">
    <property type="entry name" value="F-box domain"/>
    <property type="match status" value="1"/>
</dbReference>
<dbReference type="PANTHER" id="PTHR38926:SF2">
    <property type="entry name" value="F-BOX_LRR-REPEAT PROTEIN 21-RELATED"/>
    <property type="match status" value="1"/>
</dbReference>
<evidence type="ECO:0000259" key="1">
    <source>
        <dbReference type="PROSITE" id="PS50181"/>
    </source>
</evidence>
<dbReference type="Pfam" id="PF12937">
    <property type="entry name" value="F-box-like"/>
    <property type="match status" value="1"/>
</dbReference>
<dbReference type="InterPro" id="IPR036047">
    <property type="entry name" value="F-box-like_dom_sf"/>
</dbReference>
<dbReference type="Pfam" id="PF13516">
    <property type="entry name" value="LRR_6"/>
    <property type="match status" value="2"/>
</dbReference>
<gene>
    <name evidence="2" type="ORF">Pyn_18219</name>
</gene>
<comment type="caution">
    <text evidence="2">The sequence shown here is derived from an EMBL/GenBank/DDBJ whole genome shotgun (WGS) entry which is preliminary data.</text>
</comment>
<dbReference type="SMART" id="SM00367">
    <property type="entry name" value="LRR_CC"/>
    <property type="match status" value="3"/>
</dbReference>
<dbReference type="Gene3D" id="1.20.1280.50">
    <property type="match status" value="1"/>
</dbReference>
<keyword evidence="3" id="KW-1185">Reference proteome</keyword>
<dbReference type="CDD" id="cd22164">
    <property type="entry name" value="F-box_AtSKIP19-like"/>
    <property type="match status" value="1"/>
</dbReference>
<dbReference type="Proteomes" id="UP000250321">
    <property type="component" value="Unassembled WGS sequence"/>
</dbReference>
<dbReference type="AlphaFoldDB" id="A0A314Z769"/>
<proteinExistence type="predicted"/>
<dbReference type="STRING" id="2094558.A0A314Z769"/>
<name>A0A314Z769_PRUYE</name>
<feature type="domain" description="F-box" evidence="1">
    <location>
        <begin position="12"/>
        <end position="59"/>
    </location>
</feature>